<evidence type="ECO:0000259" key="5">
    <source>
        <dbReference type="Pfam" id="PF02836"/>
    </source>
</evidence>
<evidence type="ECO:0000313" key="10">
    <source>
        <dbReference type="Proteomes" id="UP000530060"/>
    </source>
</evidence>
<dbReference type="EMBL" id="CAIJDP010000079">
    <property type="protein sequence ID" value="CAD0006765.1"/>
    <property type="molecule type" value="Genomic_DNA"/>
</dbReference>
<dbReference type="InterPro" id="IPR023232">
    <property type="entry name" value="Glyco_hydro_2_AS"/>
</dbReference>
<dbReference type="PANTHER" id="PTHR42732:SF1">
    <property type="entry name" value="BETA-MANNOSIDASE"/>
    <property type="match status" value="1"/>
</dbReference>
<feature type="domain" description="DUF4982" evidence="7">
    <location>
        <begin position="642"/>
        <end position="699"/>
    </location>
</feature>
<protein>
    <submittedName>
        <fullName evidence="9">Beta-galactosidase</fullName>
    </submittedName>
</protein>
<dbReference type="InterPro" id="IPR006104">
    <property type="entry name" value="Glyco_hydro_2_N"/>
</dbReference>
<dbReference type="Proteomes" id="UP000530060">
    <property type="component" value="Unassembled WGS sequence"/>
</dbReference>
<evidence type="ECO:0000259" key="7">
    <source>
        <dbReference type="Pfam" id="PF16355"/>
    </source>
</evidence>
<dbReference type="Gene3D" id="2.60.40.10">
    <property type="entry name" value="Immunoglobulins"/>
    <property type="match status" value="3"/>
</dbReference>
<dbReference type="InterPro" id="IPR013783">
    <property type="entry name" value="Ig-like_fold"/>
</dbReference>
<feature type="domain" description="Glycoside hydrolase family 2 catalytic" evidence="5">
    <location>
        <begin position="322"/>
        <end position="545"/>
    </location>
</feature>
<dbReference type="GO" id="GO:0005975">
    <property type="term" value="P:carbohydrate metabolic process"/>
    <property type="evidence" value="ECO:0007669"/>
    <property type="project" value="InterPro"/>
</dbReference>
<dbReference type="InterPro" id="IPR032311">
    <property type="entry name" value="DUF4982"/>
</dbReference>
<evidence type="ECO:0000256" key="2">
    <source>
        <dbReference type="ARBA" id="ARBA00022801"/>
    </source>
</evidence>
<evidence type="ECO:0000313" key="9">
    <source>
        <dbReference type="EMBL" id="CAD0006765.1"/>
    </source>
</evidence>
<name>A0A6V6Z544_9FLAO</name>
<dbReference type="Pfam" id="PF02837">
    <property type="entry name" value="Glyco_hydro_2_N"/>
    <property type="match status" value="1"/>
</dbReference>
<reference evidence="9 10" key="1">
    <citation type="submission" date="2020-06" db="EMBL/GenBank/DDBJ databases">
        <authorList>
            <person name="Criscuolo A."/>
        </authorList>
    </citation>
    <scope>NUCLEOTIDE SEQUENCE [LARGE SCALE GENOMIC DNA]</scope>
    <source>
        <strain evidence="10">CIP 111411</strain>
    </source>
</reference>
<dbReference type="InterPro" id="IPR006101">
    <property type="entry name" value="Glyco_hydro_2"/>
</dbReference>
<comment type="caution">
    <text evidence="9">The sequence shown here is derived from an EMBL/GenBank/DDBJ whole genome shotgun (WGS) entry which is preliminary data.</text>
</comment>
<dbReference type="Pfam" id="PF00703">
    <property type="entry name" value="Glyco_hydro_2"/>
    <property type="match status" value="1"/>
</dbReference>
<evidence type="ECO:0000259" key="8">
    <source>
        <dbReference type="Pfam" id="PF18565"/>
    </source>
</evidence>
<keyword evidence="2" id="KW-0378">Hydrolase</keyword>
<organism evidence="9 10">
    <name type="scientific">Flavobacterium salmonis</name>
    <dbReference type="NCBI Taxonomy" id="2654844"/>
    <lineage>
        <taxon>Bacteria</taxon>
        <taxon>Pseudomonadati</taxon>
        <taxon>Bacteroidota</taxon>
        <taxon>Flavobacteriia</taxon>
        <taxon>Flavobacteriales</taxon>
        <taxon>Flavobacteriaceae</taxon>
        <taxon>Flavobacterium</taxon>
    </lineage>
</organism>
<feature type="domain" description="Glycoside hydrolase family 2 immunoglobulin-like beta-sandwich" evidence="4">
    <location>
        <begin position="214"/>
        <end position="314"/>
    </location>
</feature>
<dbReference type="Pfam" id="PF02836">
    <property type="entry name" value="Glyco_hydro_2_C"/>
    <property type="match status" value="1"/>
</dbReference>
<accession>A0A6V6Z544</accession>
<dbReference type="InterPro" id="IPR036156">
    <property type="entry name" value="Beta-gal/glucu_dom_sf"/>
</dbReference>
<dbReference type="AlphaFoldDB" id="A0A6V6Z544"/>
<dbReference type="Gene3D" id="3.20.20.80">
    <property type="entry name" value="Glycosidases"/>
    <property type="match status" value="1"/>
</dbReference>
<dbReference type="InterPro" id="IPR017853">
    <property type="entry name" value="GH"/>
</dbReference>
<comment type="similarity">
    <text evidence="1">Belongs to the glycosyl hydrolase 2 family.</text>
</comment>
<proteinExistence type="inferred from homology"/>
<dbReference type="Pfam" id="PF16355">
    <property type="entry name" value="DUF4982"/>
    <property type="match status" value="1"/>
</dbReference>
<evidence type="ECO:0000256" key="3">
    <source>
        <dbReference type="ARBA" id="ARBA00023295"/>
    </source>
</evidence>
<evidence type="ECO:0000259" key="6">
    <source>
        <dbReference type="Pfam" id="PF02837"/>
    </source>
</evidence>
<dbReference type="InterPro" id="IPR008979">
    <property type="entry name" value="Galactose-bd-like_sf"/>
</dbReference>
<dbReference type="SUPFAM" id="SSF49303">
    <property type="entry name" value="beta-Galactosidase/glucuronidase domain"/>
    <property type="match status" value="1"/>
</dbReference>
<dbReference type="PANTHER" id="PTHR42732">
    <property type="entry name" value="BETA-GALACTOSIDASE"/>
    <property type="match status" value="1"/>
</dbReference>
<dbReference type="GO" id="GO:0004553">
    <property type="term" value="F:hydrolase activity, hydrolyzing O-glycosyl compounds"/>
    <property type="evidence" value="ECO:0007669"/>
    <property type="project" value="InterPro"/>
</dbReference>
<dbReference type="Gene3D" id="2.60.120.260">
    <property type="entry name" value="Galactose-binding domain-like"/>
    <property type="match status" value="1"/>
</dbReference>
<dbReference type="PRINTS" id="PR00132">
    <property type="entry name" value="GLHYDRLASE2"/>
</dbReference>
<dbReference type="SUPFAM" id="SSF51445">
    <property type="entry name" value="(Trans)glycosidases"/>
    <property type="match status" value="1"/>
</dbReference>
<dbReference type="InterPro" id="IPR040605">
    <property type="entry name" value="Glyco_hydro2_dom5"/>
</dbReference>
<feature type="domain" description="Glycosyl hydrolases family 2 sugar binding" evidence="6">
    <location>
        <begin position="52"/>
        <end position="198"/>
    </location>
</feature>
<dbReference type="InterPro" id="IPR006103">
    <property type="entry name" value="Glyco_hydro_2_cat"/>
</dbReference>
<dbReference type="InterPro" id="IPR006102">
    <property type="entry name" value="Ig-like_GH2"/>
</dbReference>
<sequence>MVGASVSNQNQIIMNKTKRVRKAIILVYLLLISCITEITAQNNTIQRKQLFNSDWKFALGDASESSQTNFNDSSWRKLSLPHDWSIEGKSEKNNPSEGDGGFYPMGKAWYRKTFSVPAEWKEKKIAIYFEGVYMNAEVIINGKSVGFQPYGYTSFEYDLSPYLKFGEKNTIAVKVDNSQQKNCRWYSGSGIYRNVWLMVRNPVHVKNWGVAISTLEVKNNKATAQVKTILKNETASSLSVLLSNSMADGKGKAIANTENKIELQPNEEKEVTQIVKVENPKLWSVDVPNLYQIKTVIKKESKTLDVVTTNFGMRTIAFSAENGFLLNGKKIKLNGGCAHHDNGALGAAAYDRAEERKVELLKAAGFNAVRTSHNPPSEAFLDACDRLGMLVIDEIFDGWKEKKNTYDYAGLFDKWWKHDVESMVLRDRNHPSIIMWSTGNEIIERTKPEAVETAKMLANAVKNLDSTRPVTSAMTTWNQGWDIFDPLMAAHDVAGYNYQLHHAEEDHKRVPSRIIVQTESYPKDAFANWDLVQKHNYILGDFVWTAMDYIGESGIGRYVYPGEPEGEHWTGNLHPWHGAYCGDIDLIGWRKPISHYRSMLYNDNEKIYMAVREPNPENGAIKLTSWAVWPTWESWTWPNHEGKNIEIEVYSKYPKVRLYLNGKSLGEKETGKAQEFKATFTIPYQKGELKAVGLENGKEAESVTLKTATQPTTITLIPDRKNIKADGQDLVYVSVEITDEKGILNPNAENRLTFTVTGAGAIAGVDNANLKDTDLYFGNTRKAWNGRALVIIKNNGESGIINLEVTAPGLKKSVIKIQAAGKR</sequence>
<keyword evidence="3" id="KW-0326">Glycosidase</keyword>
<keyword evidence="10" id="KW-1185">Reference proteome</keyword>
<dbReference type="PROSITE" id="PS00608">
    <property type="entry name" value="GLYCOSYL_HYDROL_F2_2"/>
    <property type="match status" value="1"/>
</dbReference>
<dbReference type="SUPFAM" id="SSF49785">
    <property type="entry name" value="Galactose-binding domain-like"/>
    <property type="match status" value="1"/>
</dbReference>
<dbReference type="InterPro" id="IPR051913">
    <property type="entry name" value="GH2_Domain-Containing"/>
</dbReference>
<gene>
    <name evidence="9" type="ORF">FLAT13_03485</name>
</gene>
<dbReference type="Pfam" id="PF18565">
    <property type="entry name" value="Glyco_hydro2_C5"/>
    <property type="match status" value="1"/>
</dbReference>
<feature type="domain" description="Glycoside hydrolase family 2" evidence="8">
    <location>
        <begin position="714"/>
        <end position="815"/>
    </location>
</feature>
<evidence type="ECO:0000256" key="1">
    <source>
        <dbReference type="ARBA" id="ARBA00007401"/>
    </source>
</evidence>
<evidence type="ECO:0000259" key="4">
    <source>
        <dbReference type="Pfam" id="PF00703"/>
    </source>
</evidence>